<evidence type="ECO:0000256" key="4">
    <source>
        <dbReference type="ARBA" id="ARBA00023212"/>
    </source>
</evidence>
<comment type="caution">
    <text evidence="5">The sequence shown here is derived from an EMBL/GenBank/DDBJ whole genome shotgun (WGS) entry which is preliminary data.</text>
</comment>
<organism evidence="5 6">
    <name type="scientific">Striga asiatica</name>
    <name type="common">Asiatic witchweed</name>
    <name type="synonym">Buchnera asiatica</name>
    <dbReference type="NCBI Taxonomy" id="4170"/>
    <lineage>
        <taxon>Eukaryota</taxon>
        <taxon>Viridiplantae</taxon>
        <taxon>Streptophyta</taxon>
        <taxon>Embryophyta</taxon>
        <taxon>Tracheophyta</taxon>
        <taxon>Spermatophyta</taxon>
        <taxon>Magnoliopsida</taxon>
        <taxon>eudicotyledons</taxon>
        <taxon>Gunneridae</taxon>
        <taxon>Pentapetalae</taxon>
        <taxon>asterids</taxon>
        <taxon>lamiids</taxon>
        <taxon>Lamiales</taxon>
        <taxon>Orobanchaceae</taxon>
        <taxon>Buchnereae</taxon>
        <taxon>Striga</taxon>
    </lineage>
</organism>
<protein>
    <submittedName>
        <fullName evidence="5">Microtubule associated protein 65</fullName>
    </submittedName>
</protein>
<gene>
    <name evidence="5" type="ORF">STAS_17743</name>
</gene>
<evidence type="ECO:0000256" key="3">
    <source>
        <dbReference type="ARBA" id="ARBA00022701"/>
    </source>
</evidence>
<comment type="similarity">
    <text evidence="2">Belongs to the MAP65/ASE1 family.</text>
</comment>
<dbReference type="GO" id="GO:0000226">
    <property type="term" value="P:microtubule cytoskeleton organization"/>
    <property type="evidence" value="ECO:0007669"/>
    <property type="project" value="InterPro"/>
</dbReference>
<dbReference type="PANTHER" id="PTHR19321">
    <property type="entry name" value="PROTEIN REGULATOR OF CYTOKINESIS 1 PRC1-RELATED"/>
    <property type="match status" value="1"/>
</dbReference>
<comment type="subcellular location">
    <subcellularLocation>
        <location evidence="1">Cytoplasm</location>
        <location evidence="1">Cytoskeleton</location>
    </subcellularLocation>
</comment>
<accession>A0A5A7Q801</accession>
<evidence type="ECO:0000256" key="2">
    <source>
        <dbReference type="ARBA" id="ARBA00006187"/>
    </source>
</evidence>
<reference evidence="6" key="1">
    <citation type="journal article" date="2019" name="Curr. Biol.">
        <title>Genome Sequence of Striga asiatica Provides Insight into the Evolution of Plant Parasitism.</title>
        <authorList>
            <person name="Yoshida S."/>
            <person name="Kim S."/>
            <person name="Wafula E.K."/>
            <person name="Tanskanen J."/>
            <person name="Kim Y.M."/>
            <person name="Honaas L."/>
            <person name="Yang Z."/>
            <person name="Spallek T."/>
            <person name="Conn C.E."/>
            <person name="Ichihashi Y."/>
            <person name="Cheong K."/>
            <person name="Cui S."/>
            <person name="Der J.P."/>
            <person name="Gundlach H."/>
            <person name="Jiao Y."/>
            <person name="Hori C."/>
            <person name="Ishida J.K."/>
            <person name="Kasahara H."/>
            <person name="Kiba T."/>
            <person name="Kim M.S."/>
            <person name="Koo N."/>
            <person name="Laohavisit A."/>
            <person name="Lee Y.H."/>
            <person name="Lumba S."/>
            <person name="McCourt P."/>
            <person name="Mortimer J.C."/>
            <person name="Mutuku J.M."/>
            <person name="Nomura T."/>
            <person name="Sasaki-Sekimoto Y."/>
            <person name="Seto Y."/>
            <person name="Wang Y."/>
            <person name="Wakatake T."/>
            <person name="Sakakibara H."/>
            <person name="Demura T."/>
            <person name="Yamaguchi S."/>
            <person name="Yoneyama K."/>
            <person name="Manabe R.I."/>
            <person name="Nelson D.C."/>
            <person name="Schulman A.H."/>
            <person name="Timko M.P."/>
            <person name="dePamphilis C.W."/>
            <person name="Choi D."/>
            <person name="Shirasu K."/>
        </authorList>
    </citation>
    <scope>NUCLEOTIDE SEQUENCE [LARGE SCALE GENOMIC DNA]</scope>
    <source>
        <strain evidence="6">cv. UVA1</strain>
    </source>
</reference>
<dbReference type="GO" id="GO:0005874">
    <property type="term" value="C:microtubule"/>
    <property type="evidence" value="ECO:0007669"/>
    <property type="project" value="UniProtKB-KW"/>
</dbReference>
<keyword evidence="4" id="KW-0963">Cytoplasm</keyword>
<proteinExistence type="inferred from homology"/>
<keyword evidence="3" id="KW-0493">Microtubule</keyword>
<dbReference type="PANTHER" id="PTHR19321:SF41">
    <property type="entry name" value="FASCETTO-RELATED"/>
    <property type="match status" value="1"/>
</dbReference>
<dbReference type="GO" id="GO:0005819">
    <property type="term" value="C:spindle"/>
    <property type="evidence" value="ECO:0007669"/>
    <property type="project" value="TreeGrafter"/>
</dbReference>
<dbReference type="EMBL" id="BKCP01006060">
    <property type="protein sequence ID" value="GER41036.1"/>
    <property type="molecule type" value="Genomic_DNA"/>
</dbReference>
<dbReference type="Proteomes" id="UP000325081">
    <property type="component" value="Unassembled WGS sequence"/>
</dbReference>
<evidence type="ECO:0000256" key="1">
    <source>
        <dbReference type="ARBA" id="ARBA00004245"/>
    </source>
</evidence>
<dbReference type="GO" id="GO:0005737">
    <property type="term" value="C:cytoplasm"/>
    <property type="evidence" value="ECO:0007669"/>
    <property type="project" value="TreeGrafter"/>
</dbReference>
<dbReference type="GO" id="GO:0000911">
    <property type="term" value="P:cytokinesis by cell plate formation"/>
    <property type="evidence" value="ECO:0007669"/>
    <property type="project" value="TreeGrafter"/>
</dbReference>
<keyword evidence="4" id="KW-0206">Cytoskeleton</keyword>
<dbReference type="GO" id="GO:0008017">
    <property type="term" value="F:microtubule binding"/>
    <property type="evidence" value="ECO:0007669"/>
    <property type="project" value="InterPro"/>
</dbReference>
<evidence type="ECO:0000313" key="5">
    <source>
        <dbReference type="EMBL" id="GER41036.1"/>
    </source>
</evidence>
<sequence length="114" mass="12866">MANNRAVCLPTELVVFLTSYFYPCRLSELAMDTIDESDLDAPAEERNLFDHVTCNISSPVDEVTVDEVTVPGALALDIEHVEEEVERLDQLKASWMKGIALKRQAELEEIDLRD</sequence>
<dbReference type="AlphaFoldDB" id="A0A5A7Q801"/>
<dbReference type="OrthoDB" id="642895at2759"/>
<dbReference type="InterPro" id="IPR007145">
    <property type="entry name" value="MAP65_Ase1_PRC1"/>
</dbReference>
<keyword evidence="6" id="KW-1185">Reference proteome</keyword>
<evidence type="ECO:0000313" key="6">
    <source>
        <dbReference type="Proteomes" id="UP000325081"/>
    </source>
</evidence>
<name>A0A5A7Q801_STRAF</name>